<name>A0A8C9S5N8_SCLFO</name>
<sequence>MEKEEKDFRKKFKFEGMIQVLYQVSVIPVLTCKKWGNKDLPLQPGETIDVIVKPVDDKLIGRNQEGKCKLPRPQHSIF</sequence>
<feature type="domain" description="Helically-extended SH3" evidence="2">
    <location>
        <begin position="8"/>
        <end position="67"/>
    </location>
</feature>
<dbReference type="GO" id="GO:0007229">
    <property type="term" value="P:integrin-mediated signaling pathway"/>
    <property type="evidence" value="ECO:0007669"/>
    <property type="project" value="InterPro"/>
</dbReference>
<evidence type="ECO:0000259" key="2">
    <source>
        <dbReference type="Pfam" id="PF14603"/>
    </source>
</evidence>
<organism evidence="3 4">
    <name type="scientific">Scleropages formosus</name>
    <name type="common">Asian bonytongue</name>
    <name type="synonym">Osteoglossum formosum</name>
    <dbReference type="NCBI Taxonomy" id="113540"/>
    <lineage>
        <taxon>Eukaryota</taxon>
        <taxon>Metazoa</taxon>
        <taxon>Chordata</taxon>
        <taxon>Craniata</taxon>
        <taxon>Vertebrata</taxon>
        <taxon>Euteleostomi</taxon>
        <taxon>Actinopterygii</taxon>
        <taxon>Neopterygii</taxon>
        <taxon>Teleostei</taxon>
        <taxon>Osteoglossocephala</taxon>
        <taxon>Osteoglossomorpha</taxon>
        <taxon>Osteoglossiformes</taxon>
        <taxon>Osteoglossidae</taxon>
        <taxon>Scleropages</taxon>
    </lineage>
</organism>
<dbReference type="PANTHER" id="PTHR16830:SF12">
    <property type="entry name" value="PDZ DOMAIN-CONTAINING PROTEIN"/>
    <property type="match status" value="1"/>
</dbReference>
<keyword evidence="4" id="KW-1185">Reference proteome</keyword>
<evidence type="ECO:0000313" key="4">
    <source>
        <dbReference type="Proteomes" id="UP000694397"/>
    </source>
</evidence>
<dbReference type="InterPro" id="IPR043443">
    <property type="entry name" value="FYB1/2-like"/>
</dbReference>
<dbReference type="SUPFAM" id="SSF50044">
    <property type="entry name" value="SH3-domain"/>
    <property type="match status" value="1"/>
</dbReference>
<dbReference type="Ensembl" id="ENSSFOT00015030810.2">
    <property type="protein sequence ID" value="ENSSFOP00015030463.1"/>
    <property type="gene ID" value="ENSSFOG00015019549.2"/>
</dbReference>
<reference evidence="3" key="3">
    <citation type="submission" date="2025-09" db="UniProtKB">
        <authorList>
            <consortium name="Ensembl"/>
        </authorList>
    </citation>
    <scope>IDENTIFICATION</scope>
</reference>
<dbReference type="GO" id="GO:0072659">
    <property type="term" value="P:protein localization to plasma membrane"/>
    <property type="evidence" value="ECO:0007669"/>
    <property type="project" value="TreeGrafter"/>
</dbReference>
<dbReference type="Gene3D" id="2.30.30.40">
    <property type="entry name" value="SH3 Domains"/>
    <property type="match status" value="1"/>
</dbReference>
<dbReference type="InterPro" id="IPR029294">
    <property type="entry name" value="hSH3"/>
</dbReference>
<dbReference type="InterPro" id="IPR036028">
    <property type="entry name" value="SH3-like_dom_sf"/>
</dbReference>
<reference evidence="3 4" key="1">
    <citation type="submission" date="2019-04" db="EMBL/GenBank/DDBJ databases">
        <authorList>
            <consortium name="Wellcome Sanger Institute Data Sharing"/>
        </authorList>
    </citation>
    <scope>NUCLEOTIDE SEQUENCE [LARGE SCALE GENOMIC DNA]</scope>
</reference>
<reference evidence="3" key="2">
    <citation type="submission" date="2025-08" db="UniProtKB">
        <authorList>
            <consortium name="Ensembl"/>
        </authorList>
    </citation>
    <scope>IDENTIFICATION</scope>
</reference>
<dbReference type="OrthoDB" id="9396701at2759"/>
<evidence type="ECO:0000313" key="3">
    <source>
        <dbReference type="Ensembl" id="ENSSFOP00015030463.1"/>
    </source>
</evidence>
<accession>A0A8C9S5N8</accession>
<dbReference type="GO" id="GO:0005886">
    <property type="term" value="C:plasma membrane"/>
    <property type="evidence" value="ECO:0007669"/>
    <property type="project" value="InterPro"/>
</dbReference>
<protein>
    <recommendedName>
        <fullName evidence="2">Helically-extended SH3 domain-containing protein</fullName>
    </recommendedName>
</protein>
<dbReference type="Proteomes" id="UP000694397">
    <property type="component" value="Chromosome 17"/>
</dbReference>
<keyword evidence="1" id="KW-0597">Phosphoprotein</keyword>
<dbReference type="PANTHER" id="PTHR16830">
    <property type="entry name" value="SH2 CONTAINING ADAPTOR PRAM-1 RELATED"/>
    <property type="match status" value="1"/>
</dbReference>
<dbReference type="Pfam" id="PF14603">
    <property type="entry name" value="hSH3"/>
    <property type="match status" value="1"/>
</dbReference>
<dbReference type="GeneTree" id="ENSGT00530000063460"/>
<dbReference type="GO" id="GO:0050852">
    <property type="term" value="P:T cell receptor signaling pathway"/>
    <property type="evidence" value="ECO:0007669"/>
    <property type="project" value="TreeGrafter"/>
</dbReference>
<evidence type="ECO:0000256" key="1">
    <source>
        <dbReference type="ARBA" id="ARBA00022553"/>
    </source>
</evidence>
<dbReference type="AlphaFoldDB" id="A0A8C9S5N8"/>
<proteinExistence type="predicted"/>